<gene>
    <name evidence="4" type="ORF">MCOR_2351</name>
</gene>
<protein>
    <submittedName>
        <fullName evidence="4">Uncharacterized protein</fullName>
    </submittedName>
</protein>
<keyword evidence="2" id="KW-0812">Transmembrane</keyword>
<feature type="region of interest" description="Disordered" evidence="1">
    <location>
        <begin position="767"/>
        <end position="806"/>
    </location>
</feature>
<sequence>MKNQNMSRMFLLLCIFPVAGLAMNTDKQCPINYILRSSWKNKTGQDHYCCKKLEKNCTAGYYVEKCTSDFGEDECMKCKGSTWLADETNSDSVHPCTQYDSCPIEAKRVDYLPKSGCRIPCICDTRRNYFGYNSCNCQLFEGICSTGTILALNGSCVDERIAQQINNLKPLKDAVLIPFSRPTNDTGQKTKSHMQENEWKIGRWVITVVAVVGLIVIICACKKLDVLGKCRKDQGAATSLDTNKGNNKPLLSDSADSGISVGVQSSSSDFKEVQIDVEQAECLYTTKNIDHKSPFECEKNVAHVKPFDNELESDSNRTQIEMSLPTQADTSLVQEHLYITPGHLLQHEVPLSSSTEQVQMYIPSSTHDIVQQRPLEVENIQYHENIHSEFVNVQHDFGSALNLISKKKTTNRSCRTGCSLRMKNINIVLVFTILNIQYIQSLAKDCPKNYVDRTDWKGYCCEKVTCQPGTHVEKCLTDRGKDICKPCPKSTWMLDVTNSDVPLPCEEYDSCPFGSIRVDYLPESSGCHLPCMCDTNKNFFGFDSCNCKIFSGECSSGTVLALNGSCLPKKIANEQNNLRPDNFDIIPIEGTTNKFETSTKEKGNDTAMKRQNSAVGEGEVILRRNDSRANSSATETEIKLEKGSIETERVVITILAILSTALVISIIVLYTKRKRRDTHDSENPPPIPDEEVTLVKFPDRSKNDSGESMSTNTTPMHNEEITLVKFPDRCRNDSGISISSHSENTNLMRDQEQDPFPLRVKQVALVSPVPREHAEQEGTTTEPSEETNSGGPCRLVISASTQEHNM</sequence>
<keyword evidence="2" id="KW-1133">Transmembrane helix</keyword>
<evidence type="ECO:0000256" key="2">
    <source>
        <dbReference type="SAM" id="Phobius"/>
    </source>
</evidence>
<feature type="transmembrane region" description="Helical" evidence="2">
    <location>
        <begin position="650"/>
        <end position="670"/>
    </location>
</feature>
<evidence type="ECO:0000256" key="1">
    <source>
        <dbReference type="SAM" id="MobiDB-lite"/>
    </source>
</evidence>
<feature type="compositionally biased region" description="Basic and acidic residues" evidence="1">
    <location>
        <begin position="597"/>
        <end position="608"/>
    </location>
</feature>
<keyword evidence="2" id="KW-0472">Membrane</keyword>
<reference evidence="4 5" key="1">
    <citation type="submission" date="2020-06" db="EMBL/GenBank/DDBJ databases">
        <authorList>
            <person name="Li R."/>
            <person name="Bekaert M."/>
        </authorList>
    </citation>
    <scope>NUCLEOTIDE SEQUENCE [LARGE SCALE GENOMIC DNA]</scope>
    <source>
        <strain evidence="5">wild</strain>
    </source>
</reference>
<feature type="transmembrane region" description="Helical" evidence="2">
    <location>
        <begin position="201"/>
        <end position="221"/>
    </location>
</feature>
<feature type="compositionally biased region" description="Polar residues" evidence="1">
    <location>
        <begin position="706"/>
        <end position="716"/>
    </location>
</feature>
<organism evidence="4 5">
    <name type="scientific">Mytilus coruscus</name>
    <name type="common">Sea mussel</name>
    <dbReference type="NCBI Taxonomy" id="42192"/>
    <lineage>
        <taxon>Eukaryota</taxon>
        <taxon>Metazoa</taxon>
        <taxon>Spiralia</taxon>
        <taxon>Lophotrochozoa</taxon>
        <taxon>Mollusca</taxon>
        <taxon>Bivalvia</taxon>
        <taxon>Autobranchia</taxon>
        <taxon>Pteriomorphia</taxon>
        <taxon>Mytilida</taxon>
        <taxon>Mytiloidea</taxon>
        <taxon>Mytilidae</taxon>
        <taxon>Mytilinae</taxon>
        <taxon>Mytilus</taxon>
    </lineage>
</organism>
<keyword evidence="3" id="KW-0732">Signal</keyword>
<dbReference type="OrthoDB" id="6142888at2759"/>
<evidence type="ECO:0000313" key="4">
    <source>
        <dbReference type="EMBL" id="CAC5359548.1"/>
    </source>
</evidence>
<keyword evidence="5" id="KW-1185">Reference proteome</keyword>
<evidence type="ECO:0000256" key="3">
    <source>
        <dbReference type="SAM" id="SignalP"/>
    </source>
</evidence>
<proteinExistence type="predicted"/>
<dbReference type="Proteomes" id="UP000507470">
    <property type="component" value="Unassembled WGS sequence"/>
</dbReference>
<name>A0A6J8A299_MYTCO</name>
<evidence type="ECO:0000313" key="5">
    <source>
        <dbReference type="Proteomes" id="UP000507470"/>
    </source>
</evidence>
<feature type="region of interest" description="Disordered" evidence="1">
    <location>
        <begin position="674"/>
        <end position="718"/>
    </location>
</feature>
<feature type="signal peptide" evidence="3">
    <location>
        <begin position="1"/>
        <end position="22"/>
    </location>
</feature>
<feature type="region of interest" description="Disordered" evidence="1">
    <location>
        <begin position="596"/>
        <end position="635"/>
    </location>
</feature>
<accession>A0A6J8A299</accession>
<dbReference type="AlphaFoldDB" id="A0A6J8A299"/>
<feature type="compositionally biased region" description="Polar residues" evidence="1">
    <location>
        <begin position="777"/>
        <end position="790"/>
    </location>
</feature>
<dbReference type="EMBL" id="CACVKT020000513">
    <property type="protein sequence ID" value="CAC5359548.1"/>
    <property type="molecule type" value="Genomic_DNA"/>
</dbReference>
<feature type="chain" id="PRO_5026968742" evidence="3">
    <location>
        <begin position="23"/>
        <end position="806"/>
    </location>
</feature>